<dbReference type="AlphaFoldDB" id="A0A1M2UZ29"/>
<evidence type="ECO:0008006" key="11">
    <source>
        <dbReference type="Google" id="ProtNLM"/>
    </source>
</evidence>
<proteinExistence type="predicted"/>
<feature type="transmembrane region" description="Helical" evidence="8">
    <location>
        <begin position="12"/>
        <end position="29"/>
    </location>
</feature>
<feature type="transmembrane region" description="Helical" evidence="8">
    <location>
        <begin position="261"/>
        <end position="280"/>
    </location>
</feature>
<organism evidence="9 10">
    <name type="scientific">Marinobacter nauticus</name>
    <name type="common">Marinobacter hydrocarbonoclasticus</name>
    <name type="synonym">Marinobacter aquaeolei</name>
    <dbReference type="NCBI Taxonomy" id="2743"/>
    <lineage>
        <taxon>Bacteria</taxon>
        <taxon>Pseudomonadati</taxon>
        <taxon>Pseudomonadota</taxon>
        <taxon>Gammaproteobacteria</taxon>
        <taxon>Pseudomonadales</taxon>
        <taxon>Marinobacteraceae</taxon>
        <taxon>Marinobacter</taxon>
    </lineage>
</organism>
<keyword evidence="4" id="KW-0808">Transferase</keyword>
<dbReference type="PANTHER" id="PTHR33908:SF11">
    <property type="entry name" value="MEMBRANE PROTEIN"/>
    <property type="match status" value="1"/>
</dbReference>
<name>A0A1M2UZ29_MARNT</name>
<comment type="subcellular location">
    <subcellularLocation>
        <location evidence="1">Cell membrane</location>
        <topology evidence="1">Multi-pass membrane protein</topology>
    </subcellularLocation>
</comment>
<evidence type="ECO:0000256" key="3">
    <source>
        <dbReference type="ARBA" id="ARBA00022676"/>
    </source>
</evidence>
<feature type="transmembrane region" description="Helical" evidence="8">
    <location>
        <begin position="84"/>
        <end position="103"/>
    </location>
</feature>
<accession>A0A1M2UZ29</accession>
<dbReference type="RefSeq" id="WP_072677451.1">
    <property type="nucleotide sequence ID" value="NZ_MPKY01000001.1"/>
</dbReference>
<feature type="transmembrane region" description="Helical" evidence="8">
    <location>
        <begin position="109"/>
        <end position="127"/>
    </location>
</feature>
<feature type="transmembrane region" description="Helical" evidence="8">
    <location>
        <begin position="292"/>
        <end position="313"/>
    </location>
</feature>
<gene>
    <name evidence="9" type="ORF">BEE62_11160</name>
</gene>
<keyword evidence="6 8" id="KW-1133">Transmembrane helix</keyword>
<evidence type="ECO:0000313" key="9">
    <source>
        <dbReference type="EMBL" id="OJT00590.1"/>
    </source>
</evidence>
<evidence type="ECO:0000256" key="5">
    <source>
        <dbReference type="ARBA" id="ARBA00022692"/>
    </source>
</evidence>
<dbReference type="GO" id="GO:0016763">
    <property type="term" value="F:pentosyltransferase activity"/>
    <property type="evidence" value="ECO:0007669"/>
    <property type="project" value="TreeGrafter"/>
</dbReference>
<feature type="transmembrane region" description="Helical" evidence="8">
    <location>
        <begin position="49"/>
        <end position="72"/>
    </location>
</feature>
<keyword evidence="7 8" id="KW-0472">Membrane</keyword>
<evidence type="ECO:0000256" key="1">
    <source>
        <dbReference type="ARBA" id="ARBA00004651"/>
    </source>
</evidence>
<keyword evidence="2" id="KW-1003">Cell membrane</keyword>
<dbReference type="EMBL" id="MPKY01000001">
    <property type="protein sequence ID" value="OJT00590.1"/>
    <property type="molecule type" value="Genomic_DNA"/>
</dbReference>
<dbReference type="GO" id="GO:0005886">
    <property type="term" value="C:plasma membrane"/>
    <property type="evidence" value="ECO:0007669"/>
    <property type="project" value="UniProtKB-SubCell"/>
</dbReference>
<feature type="transmembrane region" description="Helical" evidence="8">
    <location>
        <begin position="204"/>
        <end position="224"/>
    </location>
</feature>
<evidence type="ECO:0000256" key="6">
    <source>
        <dbReference type="ARBA" id="ARBA00022989"/>
    </source>
</evidence>
<dbReference type="PANTHER" id="PTHR33908">
    <property type="entry name" value="MANNOSYLTRANSFERASE YKCB-RELATED"/>
    <property type="match status" value="1"/>
</dbReference>
<dbReference type="GO" id="GO:0009103">
    <property type="term" value="P:lipopolysaccharide biosynthetic process"/>
    <property type="evidence" value="ECO:0007669"/>
    <property type="project" value="UniProtKB-ARBA"/>
</dbReference>
<feature type="transmembrane region" description="Helical" evidence="8">
    <location>
        <begin position="134"/>
        <end position="156"/>
    </location>
</feature>
<comment type="caution">
    <text evidence="9">The sequence shown here is derived from an EMBL/GenBank/DDBJ whole genome shotgun (WGS) entry which is preliminary data.</text>
</comment>
<evidence type="ECO:0000256" key="4">
    <source>
        <dbReference type="ARBA" id="ARBA00022679"/>
    </source>
</evidence>
<evidence type="ECO:0000256" key="8">
    <source>
        <dbReference type="SAM" id="Phobius"/>
    </source>
</evidence>
<dbReference type="OrthoDB" id="6272224at2"/>
<evidence type="ECO:0000256" key="2">
    <source>
        <dbReference type="ARBA" id="ARBA00022475"/>
    </source>
</evidence>
<keyword evidence="3" id="KW-0328">Glycosyltransferase</keyword>
<keyword evidence="10" id="KW-1185">Reference proteome</keyword>
<reference evidence="9" key="1">
    <citation type="submission" date="2016-11" db="EMBL/GenBank/DDBJ databases">
        <title>Draft Genome Sequence of Marinobacter hydrocarbonoclasticus strain STW2, a polyaromatic aromatic hydrocarbon degrading and denitrifying bacterium from rhizosphere of Seagrass Enhalus acodoides.</title>
        <authorList>
            <person name="Ling J."/>
            <person name="Dong J."/>
        </authorList>
    </citation>
    <scope>NUCLEOTIDE SEQUENCE [LARGE SCALE GENOMIC DNA]</scope>
    <source>
        <strain evidence="9">STW2</strain>
    </source>
</reference>
<feature type="transmembrane region" description="Helical" evidence="8">
    <location>
        <begin position="162"/>
        <end position="192"/>
    </location>
</feature>
<keyword evidence="5 8" id="KW-0812">Transmembrane</keyword>
<dbReference type="Proteomes" id="UP000183986">
    <property type="component" value="Unassembled WGS sequence"/>
</dbReference>
<feature type="transmembrane region" description="Helical" evidence="8">
    <location>
        <begin position="333"/>
        <end position="361"/>
    </location>
</feature>
<sequence>MTLQLSSTERNLWFIALLVSIGLCLFYGLRYSLSEGVWFDEALTTYFIGLGWADLFHFIARYEANMALYYIVLKFWSMAAGSEFALRVFSLLCYAGALWFMFLPINKHLGIRAAFTFLILTLCHFYLARYSVEIRGYALALLFMALMWFCWTRIVLDGERNYWLWYALAGLFAVHTHFYIALGIFCLGLLALPALKSRGDVGRWLGAHLVIGVSFLPILAFVVFKESGQLAWLTAPDLKSLIYLGFDYSGAAPEASRPVRFGLLFAVGILVVIGLLRVLYSEGGIKVRGNRLLQLWISALVIAVVPVGIVFLVSQFEPVFSTRFFTPFMPFYLMLAAIGVTLAFRTWALAPVALAMLLLALSAHAYTHREPNRWAEAFGFLANHCGNNQAVLYMTPRGQAAINYYEKHDPTGCDLDPLPFKLVPENYFKGPDEYPDQLEGLNQYRTVWLVMTHLSNPERDKLDRYLEQVESTAGPCEPAYSNVAVEIHRCSQVGIREVTKTP</sequence>
<evidence type="ECO:0000313" key="10">
    <source>
        <dbReference type="Proteomes" id="UP000183986"/>
    </source>
</evidence>
<dbReference type="InterPro" id="IPR050297">
    <property type="entry name" value="LipidA_mod_glycosyltrf_83"/>
</dbReference>
<evidence type="ECO:0000256" key="7">
    <source>
        <dbReference type="ARBA" id="ARBA00023136"/>
    </source>
</evidence>
<protein>
    <recommendedName>
        <fullName evidence="11">Glycosyltransferase RgtA/B/C/D-like domain-containing protein</fullName>
    </recommendedName>
</protein>